<evidence type="ECO:0000313" key="2">
    <source>
        <dbReference type="Proteomes" id="UP001145114"/>
    </source>
</evidence>
<reference evidence="1" key="1">
    <citation type="submission" date="2022-06" db="EMBL/GenBank/DDBJ databases">
        <title>Phylogenomic reconstructions and comparative analyses of Kickxellomycotina fungi.</title>
        <authorList>
            <person name="Reynolds N.K."/>
            <person name="Stajich J.E."/>
            <person name="Barry K."/>
            <person name="Grigoriev I.V."/>
            <person name="Crous P."/>
            <person name="Smith M.E."/>
        </authorList>
    </citation>
    <scope>NUCLEOTIDE SEQUENCE</scope>
    <source>
        <strain evidence="1">RSA 2271</strain>
    </source>
</reference>
<accession>A0ACC1HRG6</accession>
<sequence length="363" mass="37397">MAKRTAEKQLTQLNQFDEDVDTDGNGGEFRKADEATLARRVIKKPKSRLRGAAAGDPTAAATDSAAKTSVTTSTSGLFSNLGSFGSFTKPAAADGGSKGLFVGVSLQPSTGSKPTSTQFSFQSFGSTATAATTTSEEPSSTSTGGFTPSLSFGTTTTPAITTTTAAAIATPAPTTTTNGEHDNESKREYYRKLRGLNESFRSRLESTLKDDVFVDLSELFSQYTNYRKEIVEAYEKSKTKPNTESEPKPIKSEATSAGSLGGMENKATSTAASKPSSSIFGEPATIAATVPSIGGASLFGSSTPAPAAPAAPATTTTSSDDSSGQKLSFSFGFNTTKTTNSSGTSTFGSRDSVPPTTSSSLFG</sequence>
<comment type="caution">
    <text evidence="1">The sequence shown here is derived from an EMBL/GenBank/DDBJ whole genome shotgun (WGS) entry which is preliminary data.</text>
</comment>
<keyword evidence="2" id="KW-1185">Reference proteome</keyword>
<proteinExistence type="predicted"/>
<name>A0ACC1HRG6_9FUNG</name>
<feature type="non-terminal residue" evidence="1">
    <location>
        <position position="363"/>
    </location>
</feature>
<protein>
    <submittedName>
        <fullName evidence="1">Uncharacterized protein</fullName>
    </submittedName>
</protein>
<evidence type="ECO:0000313" key="1">
    <source>
        <dbReference type="EMBL" id="KAJ1677708.1"/>
    </source>
</evidence>
<gene>
    <name evidence="1" type="ORF">EV182_005595</name>
</gene>
<dbReference type="EMBL" id="JAMZIH010002041">
    <property type="protein sequence ID" value="KAJ1677708.1"/>
    <property type="molecule type" value="Genomic_DNA"/>
</dbReference>
<dbReference type="Proteomes" id="UP001145114">
    <property type="component" value="Unassembled WGS sequence"/>
</dbReference>
<organism evidence="1 2">
    <name type="scientific">Spiromyces aspiralis</name>
    <dbReference type="NCBI Taxonomy" id="68401"/>
    <lineage>
        <taxon>Eukaryota</taxon>
        <taxon>Fungi</taxon>
        <taxon>Fungi incertae sedis</taxon>
        <taxon>Zoopagomycota</taxon>
        <taxon>Kickxellomycotina</taxon>
        <taxon>Kickxellomycetes</taxon>
        <taxon>Kickxellales</taxon>
        <taxon>Kickxellaceae</taxon>
        <taxon>Spiromyces</taxon>
    </lineage>
</organism>